<comment type="caution">
    <text evidence="1">The sequence shown here is derived from an EMBL/GenBank/DDBJ whole genome shotgun (WGS) entry which is preliminary data.</text>
</comment>
<protein>
    <submittedName>
        <fullName evidence="1">Uncharacterized protein</fullName>
    </submittedName>
</protein>
<evidence type="ECO:0000313" key="1">
    <source>
        <dbReference type="EMBL" id="KRM20378.1"/>
    </source>
</evidence>
<evidence type="ECO:0000313" key="2">
    <source>
        <dbReference type="Proteomes" id="UP000051054"/>
    </source>
</evidence>
<dbReference type="EMBL" id="AZGD01000004">
    <property type="protein sequence ID" value="KRM20378.1"/>
    <property type="molecule type" value="Genomic_DNA"/>
</dbReference>
<reference evidence="1 2" key="1">
    <citation type="journal article" date="2015" name="Genome Announc.">
        <title>Expanding the biotechnology potential of lactobacilli through comparative genomics of 213 strains and associated genera.</title>
        <authorList>
            <person name="Sun Z."/>
            <person name="Harris H.M."/>
            <person name="McCann A."/>
            <person name="Guo C."/>
            <person name="Argimon S."/>
            <person name="Zhang W."/>
            <person name="Yang X."/>
            <person name="Jeffery I.B."/>
            <person name="Cooney J.C."/>
            <person name="Kagawa T.F."/>
            <person name="Liu W."/>
            <person name="Song Y."/>
            <person name="Salvetti E."/>
            <person name="Wrobel A."/>
            <person name="Rasinkangas P."/>
            <person name="Parkhill J."/>
            <person name="Rea M.C."/>
            <person name="O'Sullivan O."/>
            <person name="Ritari J."/>
            <person name="Douillard F.P."/>
            <person name="Paul Ross R."/>
            <person name="Yang R."/>
            <person name="Briner A.E."/>
            <person name="Felis G.E."/>
            <person name="de Vos W.M."/>
            <person name="Barrangou R."/>
            <person name="Klaenhammer T.R."/>
            <person name="Caufield P.W."/>
            <person name="Cui Y."/>
            <person name="Zhang H."/>
            <person name="O'Toole P.W."/>
        </authorList>
    </citation>
    <scope>NUCLEOTIDE SEQUENCE [LARGE SCALE GENOMIC DNA]</scope>
    <source>
        <strain evidence="1 2">DSM 18933</strain>
    </source>
</reference>
<proteinExistence type="predicted"/>
<sequence length="62" mass="7512">MFNKQNETIQNNVNLQKFIETNSKWLNEFDKHLVRQLIKKIIIPETYCEVEFQNDDSIKINL</sequence>
<dbReference type="OrthoDB" id="9811097at2"/>
<dbReference type="RefSeq" id="WP_025022741.1">
    <property type="nucleotide sequence ID" value="NZ_AZGD01000004.1"/>
</dbReference>
<dbReference type="AlphaFoldDB" id="A0A0R1WR59"/>
<accession>A0A0R1WR59</accession>
<keyword evidence="2" id="KW-1185">Reference proteome</keyword>
<gene>
    <name evidence="1" type="ORF">FC40_GL000057</name>
</gene>
<dbReference type="Proteomes" id="UP000051054">
    <property type="component" value="Unassembled WGS sequence"/>
</dbReference>
<organism evidence="1 2">
    <name type="scientific">Ligilactobacillus hayakitensis DSM 18933 = JCM 14209</name>
    <dbReference type="NCBI Taxonomy" id="1423755"/>
    <lineage>
        <taxon>Bacteria</taxon>
        <taxon>Bacillati</taxon>
        <taxon>Bacillota</taxon>
        <taxon>Bacilli</taxon>
        <taxon>Lactobacillales</taxon>
        <taxon>Lactobacillaceae</taxon>
        <taxon>Ligilactobacillus</taxon>
    </lineage>
</organism>
<dbReference type="PATRIC" id="fig|1423755.3.peg.63"/>
<name>A0A0R1WR59_9LACO</name>